<evidence type="ECO:0000256" key="1">
    <source>
        <dbReference type="SAM" id="MobiDB-lite"/>
    </source>
</evidence>
<feature type="region of interest" description="Disordered" evidence="1">
    <location>
        <begin position="62"/>
        <end position="81"/>
    </location>
</feature>
<protein>
    <submittedName>
        <fullName evidence="2 3">Uncharacterized protein</fullName>
    </submittedName>
</protein>
<sequence>MVSPKSSPKFFPFFLFISCEELFASVHPLFPASGRPVPRPPSSFLYAGRHCRLLLLLLPPGRREPPPPPPSTPAPRPDPLPPPALGRRALRLIYPLCRRARPHLALGRHALRLLLPALGRGAPHRRHLFLHLRRRAHLLLLAGGVAIATRPTTRRSRNLLAPAARCRLEIPWTRPPPAVLLALRTPAAGVVALAKILVFLCQDPAIASSYAAWAPCLQPPRGRLPPSRPAVARRGGRETRAGRGRKMGSSETREREL</sequence>
<proteinExistence type="predicted"/>
<name>A0A2K2D4I0_BRADI</name>
<reference evidence="3" key="3">
    <citation type="submission" date="2018-08" db="UniProtKB">
        <authorList>
            <consortium name="EnsemblPlants"/>
        </authorList>
    </citation>
    <scope>IDENTIFICATION</scope>
    <source>
        <strain evidence="3">cv. Bd21</strain>
    </source>
</reference>
<evidence type="ECO:0000313" key="2">
    <source>
        <dbReference type="EMBL" id="PNT69191.1"/>
    </source>
</evidence>
<feature type="region of interest" description="Disordered" evidence="1">
    <location>
        <begin position="219"/>
        <end position="257"/>
    </location>
</feature>
<dbReference type="InParanoid" id="A0A2K2D4I0"/>
<dbReference type="Proteomes" id="UP000008810">
    <property type="component" value="Chromosome 3"/>
</dbReference>
<dbReference type="EnsemblPlants" id="PNT69191">
    <property type="protein sequence ID" value="PNT69191"/>
    <property type="gene ID" value="BRADI_3g50953v3"/>
</dbReference>
<gene>
    <name evidence="2" type="ORF">BRADI_3g50953v3</name>
</gene>
<organism evidence="2">
    <name type="scientific">Brachypodium distachyon</name>
    <name type="common">Purple false brome</name>
    <name type="synonym">Trachynia distachya</name>
    <dbReference type="NCBI Taxonomy" id="15368"/>
    <lineage>
        <taxon>Eukaryota</taxon>
        <taxon>Viridiplantae</taxon>
        <taxon>Streptophyta</taxon>
        <taxon>Embryophyta</taxon>
        <taxon>Tracheophyta</taxon>
        <taxon>Spermatophyta</taxon>
        <taxon>Magnoliopsida</taxon>
        <taxon>Liliopsida</taxon>
        <taxon>Poales</taxon>
        <taxon>Poaceae</taxon>
        <taxon>BOP clade</taxon>
        <taxon>Pooideae</taxon>
        <taxon>Stipodae</taxon>
        <taxon>Brachypodieae</taxon>
        <taxon>Brachypodium</taxon>
    </lineage>
</organism>
<dbReference type="AlphaFoldDB" id="A0A2K2D4I0"/>
<reference evidence="2" key="2">
    <citation type="submission" date="2017-06" db="EMBL/GenBank/DDBJ databases">
        <title>WGS assembly of Brachypodium distachyon.</title>
        <authorList>
            <consortium name="The International Brachypodium Initiative"/>
            <person name="Lucas S."/>
            <person name="Harmon-Smith M."/>
            <person name="Lail K."/>
            <person name="Tice H."/>
            <person name="Grimwood J."/>
            <person name="Bruce D."/>
            <person name="Barry K."/>
            <person name="Shu S."/>
            <person name="Lindquist E."/>
            <person name="Wang M."/>
            <person name="Pitluck S."/>
            <person name="Vogel J.P."/>
            <person name="Garvin D.F."/>
            <person name="Mockler T.C."/>
            <person name="Schmutz J."/>
            <person name="Rokhsar D."/>
            <person name="Bevan M.W."/>
        </authorList>
    </citation>
    <scope>NUCLEOTIDE SEQUENCE</scope>
    <source>
        <strain evidence="2">Bd21</strain>
    </source>
</reference>
<accession>A0A2K2D4I0</accession>
<feature type="compositionally biased region" description="Pro residues" evidence="1">
    <location>
        <begin position="66"/>
        <end position="81"/>
    </location>
</feature>
<evidence type="ECO:0000313" key="4">
    <source>
        <dbReference type="Proteomes" id="UP000008810"/>
    </source>
</evidence>
<dbReference type="Gramene" id="PNT69191">
    <property type="protein sequence ID" value="PNT69191"/>
    <property type="gene ID" value="BRADI_3g50953v3"/>
</dbReference>
<keyword evidence="4" id="KW-1185">Reference proteome</keyword>
<reference evidence="2 3" key="1">
    <citation type="journal article" date="2010" name="Nature">
        <title>Genome sequencing and analysis of the model grass Brachypodium distachyon.</title>
        <authorList>
            <consortium name="International Brachypodium Initiative"/>
        </authorList>
    </citation>
    <scope>NUCLEOTIDE SEQUENCE [LARGE SCALE GENOMIC DNA]</scope>
    <source>
        <strain evidence="2 3">Bd21</strain>
    </source>
</reference>
<dbReference type="EMBL" id="CM000882">
    <property type="protein sequence ID" value="PNT69191.1"/>
    <property type="molecule type" value="Genomic_DNA"/>
</dbReference>
<evidence type="ECO:0000313" key="3">
    <source>
        <dbReference type="EnsemblPlants" id="PNT69191"/>
    </source>
</evidence>